<feature type="domain" description="N-acetyltransferase" evidence="2">
    <location>
        <begin position="1"/>
        <end position="145"/>
    </location>
</feature>
<evidence type="ECO:0000313" key="4">
    <source>
        <dbReference type="Proteomes" id="UP001431199"/>
    </source>
</evidence>
<protein>
    <submittedName>
        <fullName evidence="3">GNAT family N-acetyltransferase</fullName>
    </submittedName>
</protein>
<proteinExistence type="predicted"/>
<keyword evidence="4" id="KW-1185">Reference proteome</keyword>
<dbReference type="PROSITE" id="PS51186">
    <property type="entry name" value="GNAT"/>
    <property type="match status" value="1"/>
</dbReference>
<comment type="caution">
    <text evidence="3">The sequence shown here is derived from an EMBL/GenBank/DDBJ whole genome shotgun (WGS) entry which is preliminary data.</text>
</comment>
<accession>A0ABT2M6I9</accession>
<dbReference type="Gene3D" id="3.40.630.30">
    <property type="match status" value="1"/>
</dbReference>
<organism evidence="3 4">
    <name type="scientific">Eubacterium album</name>
    <dbReference type="NCBI Taxonomy" id="2978477"/>
    <lineage>
        <taxon>Bacteria</taxon>
        <taxon>Bacillati</taxon>
        <taxon>Bacillota</taxon>
        <taxon>Clostridia</taxon>
        <taxon>Eubacteriales</taxon>
        <taxon>Eubacteriaceae</taxon>
        <taxon>Eubacterium</taxon>
    </lineage>
</organism>
<reference evidence="3" key="1">
    <citation type="submission" date="2022-09" db="EMBL/GenBank/DDBJ databases">
        <title>Eubacterium sp. LFL-14 isolated from human feces.</title>
        <authorList>
            <person name="Liu F."/>
        </authorList>
    </citation>
    <scope>NUCLEOTIDE SEQUENCE</scope>
    <source>
        <strain evidence="3">LFL-14</strain>
    </source>
</reference>
<dbReference type="InterPro" id="IPR016181">
    <property type="entry name" value="Acyl_CoA_acyltransferase"/>
</dbReference>
<dbReference type="Pfam" id="PF00583">
    <property type="entry name" value="Acetyltransf_1"/>
    <property type="match status" value="1"/>
</dbReference>
<sequence>MKIITFEEKYRDDLIFMILEAKDALGRVPGLNEDLLDIQKSYMDKGGMFWIAIDENDRVIGSVGVRMIDNSNECYIHRLFVKCNQKHNGIGTKLLTTAEEYVKKNGKDATLVHLGKPKEQWFESWKFYPKNGYVEIEDSIMRKEL</sequence>
<name>A0ABT2M6I9_9FIRM</name>
<keyword evidence="1" id="KW-0808">Transferase</keyword>
<dbReference type="PANTHER" id="PTHR13947">
    <property type="entry name" value="GNAT FAMILY N-ACETYLTRANSFERASE"/>
    <property type="match status" value="1"/>
</dbReference>
<dbReference type="InterPro" id="IPR050769">
    <property type="entry name" value="NAT_camello-type"/>
</dbReference>
<evidence type="ECO:0000313" key="3">
    <source>
        <dbReference type="EMBL" id="MCT7400027.1"/>
    </source>
</evidence>
<dbReference type="RefSeq" id="WP_117910458.1">
    <property type="nucleotide sequence ID" value="NZ_JAODBU010000016.1"/>
</dbReference>
<dbReference type="Proteomes" id="UP001431199">
    <property type="component" value="Unassembled WGS sequence"/>
</dbReference>
<dbReference type="SUPFAM" id="SSF55729">
    <property type="entry name" value="Acyl-CoA N-acyltransferases (Nat)"/>
    <property type="match status" value="1"/>
</dbReference>
<evidence type="ECO:0000259" key="2">
    <source>
        <dbReference type="PROSITE" id="PS51186"/>
    </source>
</evidence>
<dbReference type="PANTHER" id="PTHR13947:SF37">
    <property type="entry name" value="LD18367P"/>
    <property type="match status" value="1"/>
</dbReference>
<dbReference type="InterPro" id="IPR000182">
    <property type="entry name" value="GNAT_dom"/>
</dbReference>
<evidence type="ECO:0000256" key="1">
    <source>
        <dbReference type="ARBA" id="ARBA00022679"/>
    </source>
</evidence>
<gene>
    <name evidence="3" type="ORF">N5B56_13245</name>
</gene>
<dbReference type="CDD" id="cd04301">
    <property type="entry name" value="NAT_SF"/>
    <property type="match status" value="1"/>
</dbReference>
<dbReference type="EMBL" id="JAODBU010000016">
    <property type="protein sequence ID" value="MCT7400027.1"/>
    <property type="molecule type" value="Genomic_DNA"/>
</dbReference>